<sequence>MKRFVKMCMIAASLTLSGAAAKSEDISPEIVETVARASDLFWIDNQAKTAWDLLETLGDTPYTELYTLRAFIIASGQLSGGFDRCAAILNAERAAERGNMMPAYGLLRGLYEGEWISIAALEGSRIALFFKGYRLLTTDRYPNALAMFDNERPLRDAAPYLYLSAELGHEPAIRQIRALERDHPGIYSRNNYSDAIDAYTPIEIYCPPRAYEKGDVNWQN</sequence>
<dbReference type="EMBL" id="JAPJZI010000001">
    <property type="protein sequence ID" value="MDA5398797.1"/>
    <property type="molecule type" value="Genomic_DNA"/>
</dbReference>
<dbReference type="Proteomes" id="UP001151234">
    <property type="component" value="Unassembled WGS sequence"/>
</dbReference>
<protein>
    <recommendedName>
        <fullName evidence="4">Sel1 repeat family protein</fullName>
    </recommendedName>
</protein>
<proteinExistence type="predicted"/>
<dbReference type="RefSeq" id="WP_267990201.1">
    <property type="nucleotide sequence ID" value="NZ_JAPJZI010000001.1"/>
</dbReference>
<evidence type="ECO:0000313" key="3">
    <source>
        <dbReference type="Proteomes" id="UP001151234"/>
    </source>
</evidence>
<keyword evidence="3" id="KW-1185">Reference proteome</keyword>
<comment type="caution">
    <text evidence="2">The sequence shown here is derived from an EMBL/GenBank/DDBJ whole genome shotgun (WGS) entry which is preliminary data.</text>
</comment>
<dbReference type="AlphaFoldDB" id="A0A9X3ZGP8"/>
<name>A0A9X3ZGP8_9HYPH</name>
<reference evidence="2" key="1">
    <citation type="submission" date="2022-11" db="EMBL/GenBank/DDBJ databases">
        <title>Draft genome sequence of Hoeflea poritis E7-10 and Hoeflea prorocentri PM5-8, separated from scleractinian coral Porites lutea and marine dinoflagellate.</title>
        <authorList>
            <person name="Zhang G."/>
            <person name="Wei Q."/>
            <person name="Cai L."/>
        </authorList>
    </citation>
    <scope>NUCLEOTIDE SEQUENCE</scope>
    <source>
        <strain evidence="2">PM5-8</strain>
    </source>
</reference>
<accession>A0A9X3ZGP8</accession>
<organism evidence="2 3">
    <name type="scientific">Hoeflea prorocentri</name>
    <dbReference type="NCBI Taxonomy" id="1922333"/>
    <lineage>
        <taxon>Bacteria</taxon>
        <taxon>Pseudomonadati</taxon>
        <taxon>Pseudomonadota</taxon>
        <taxon>Alphaproteobacteria</taxon>
        <taxon>Hyphomicrobiales</taxon>
        <taxon>Rhizobiaceae</taxon>
        <taxon>Hoeflea</taxon>
    </lineage>
</organism>
<feature type="signal peptide" evidence="1">
    <location>
        <begin position="1"/>
        <end position="21"/>
    </location>
</feature>
<gene>
    <name evidence="2" type="ORF">OQ273_09475</name>
</gene>
<keyword evidence="1" id="KW-0732">Signal</keyword>
<evidence type="ECO:0008006" key="4">
    <source>
        <dbReference type="Google" id="ProtNLM"/>
    </source>
</evidence>
<evidence type="ECO:0000256" key="1">
    <source>
        <dbReference type="SAM" id="SignalP"/>
    </source>
</evidence>
<evidence type="ECO:0000313" key="2">
    <source>
        <dbReference type="EMBL" id="MDA5398797.1"/>
    </source>
</evidence>
<feature type="chain" id="PRO_5040786105" description="Sel1 repeat family protein" evidence="1">
    <location>
        <begin position="22"/>
        <end position="220"/>
    </location>
</feature>